<dbReference type="SUPFAM" id="SSF50630">
    <property type="entry name" value="Acid proteases"/>
    <property type="match status" value="1"/>
</dbReference>
<gene>
    <name evidence="6" type="ORF">K469DRAFT_554328</name>
</gene>
<feature type="compositionally biased region" description="Basic and acidic residues" evidence="2">
    <location>
        <begin position="468"/>
        <end position="488"/>
    </location>
</feature>
<dbReference type="AlphaFoldDB" id="A0A6A6EJE1"/>
<keyword evidence="3" id="KW-0812">Transmembrane</keyword>
<proteinExistence type="inferred from homology"/>
<evidence type="ECO:0000256" key="4">
    <source>
        <dbReference type="SAM" id="SignalP"/>
    </source>
</evidence>
<dbReference type="InterPro" id="IPR021109">
    <property type="entry name" value="Peptidase_aspartic_dom_sf"/>
</dbReference>
<accession>A0A6A6EJE1</accession>
<keyword evidence="3" id="KW-0472">Membrane</keyword>
<feature type="domain" description="Peptidase A1" evidence="5">
    <location>
        <begin position="50"/>
        <end position="394"/>
    </location>
</feature>
<reference evidence="6" key="1">
    <citation type="journal article" date="2020" name="Stud. Mycol.">
        <title>101 Dothideomycetes genomes: a test case for predicting lifestyles and emergence of pathogens.</title>
        <authorList>
            <person name="Haridas S."/>
            <person name="Albert R."/>
            <person name="Binder M."/>
            <person name="Bloem J."/>
            <person name="Labutti K."/>
            <person name="Salamov A."/>
            <person name="Andreopoulos B."/>
            <person name="Baker S."/>
            <person name="Barry K."/>
            <person name="Bills G."/>
            <person name="Bluhm B."/>
            <person name="Cannon C."/>
            <person name="Castanera R."/>
            <person name="Culley D."/>
            <person name="Daum C."/>
            <person name="Ezra D."/>
            <person name="Gonzalez J."/>
            <person name="Henrissat B."/>
            <person name="Kuo A."/>
            <person name="Liang C."/>
            <person name="Lipzen A."/>
            <person name="Lutzoni F."/>
            <person name="Magnuson J."/>
            <person name="Mondo S."/>
            <person name="Nolan M."/>
            <person name="Ohm R."/>
            <person name="Pangilinan J."/>
            <person name="Park H.-J."/>
            <person name="Ramirez L."/>
            <person name="Alfaro M."/>
            <person name="Sun H."/>
            <person name="Tritt A."/>
            <person name="Yoshinaga Y."/>
            <person name="Zwiers L.-H."/>
            <person name="Turgeon B."/>
            <person name="Goodwin S."/>
            <person name="Spatafora J."/>
            <person name="Crous P."/>
            <person name="Grigoriev I."/>
        </authorList>
    </citation>
    <scope>NUCLEOTIDE SEQUENCE</scope>
    <source>
        <strain evidence="6">CBS 207.26</strain>
    </source>
</reference>
<evidence type="ECO:0000313" key="7">
    <source>
        <dbReference type="Proteomes" id="UP000800200"/>
    </source>
</evidence>
<evidence type="ECO:0000259" key="5">
    <source>
        <dbReference type="PROSITE" id="PS51767"/>
    </source>
</evidence>
<dbReference type="InterPro" id="IPR033121">
    <property type="entry name" value="PEPTIDASE_A1"/>
</dbReference>
<dbReference type="GO" id="GO:0004190">
    <property type="term" value="F:aspartic-type endopeptidase activity"/>
    <property type="evidence" value="ECO:0007669"/>
    <property type="project" value="InterPro"/>
</dbReference>
<comment type="similarity">
    <text evidence="1">Belongs to the peptidase A1 family.</text>
</comment>
<dbReference type="PROSITE" id="PS51767">
    <property type="entry name" value="PEPTIDASE_A1"/>
    <property type="match status" value="1"/>
</dbReference>
<dbReference type="Proteomes" id="UP000800200">
    <property type="component" value="Unassembled WGS sequence"/>
</dbReference>
<protein>
    <submittedName>
        <fullName evidence="6">Acid protease</fullName>
    </submittedName>
</protein>
<keyword evidence="6" id="KW-0645">Protease</keyword>
<dbReference type="GO" id="GO:0000324">
    <property type="term" value="C:fungal-type vacuole"/>
    <property type="evidence" value="ECO:0007669"/>
    <property type="project" value="TreeGrafter"/>
</dbReference>
<organism evidence="6 7">
    <name type="scientific">Zopfia rhizophila CBS 207.26</name>
    <dbReference type="NCBI Taxonomy" id="1314779"/>
    <lineage>
        <taxon>Eukaryota</taxon>
        <taxon>Fungi</taxon>
        <taxon>Dikarya</taxon>
        <taxon>Ascomycota</taxon>
        <taxon>Pezizomycotina</taxon>
        <taxon>Dothideomycetes</taxon>
        <taxon>Dothideomycetes incertae sedis</taxon>
        <taxon>Zopfiaceae</taxon>
        <taxon>Zopfia</taxon>
    </lineage>
</organism>
<evidence type="ECO:0000256" key="3">
    <source>
        <dbReference type="SAM" id="Phobius"/>
    </source>
</evidence>
<evidence type="ECO:0000256" key="2">
    <source>
        <dbReference type="SAM" id="MobiDB-lite"/>
    </source>
</evidence>
<keyword evidence="7" id="KW-1185">Reference proteome</keyword>
<keyword evidence="6" id="KW-0378">Hydrolase</keyword>
<dbReference type="PANTHER" id="PTHR47966:SF51">
    <property type="entry name" value="BETA-SITE APP-CLEAVING ENZYME, ISOFORM A-RELATED"/>
    <property type="match status" value="1"/>
</dbReference>
<dbReference type="Gene3D" id="2.40.70.10">
    <property type="entry name" value="Acid Proteases"/>
    <property type="match status" value="2"/>
</dbReference>
<feature type="region of interest" description="Disordered" evidence="2">
    <location>
        <begin position="467"/>
        <end position="488"/>
    </location>
</feature>
<evidence type="ECO:0000256" key="1">
    <source>
        <dbReference type="ARBA" id="ARBA00007447"/>
    </source>
</evidence>
<dbReference type="EMBL" id="ML994615">
    <property type="protein sequence ID" value="KAF2192237.1"/>
    <property type="molecule type" value="Genomic_DNA"/>
</dbReference>
<evidence type="ECO:0000313" key="6">
    <source>
        <dbReference type="EMBL" id="KAF2192237.1"/>
    </source>
</evidence>
<dbReference type="OrthoDB" id="4074350at2759"/>
<feature type="transmembrane region" description="Helical" evidence="3">
    <location>
        <begin position="434"/>
        <end position="459"/>
    </location>
</feature>
<dbReference type="GO" id="GO:0006508">
    <property type="term" value="P:proteolysis"/>
    <property type="evidence" value="ECO:0007669"/>
    <property type="project" value="UniProtKB-KW"/>
</dbReference>
<dbReference type="PRINTS" id="PR00792">
    <property type="entry name" value="PEPSIN"/>
</dbReference>
<name>A0A6A6EJE1_9PEZI</name>
<dbReference type="CDD" id="cd12087">
    <property type="entry name" value="TM_EGFR-like"/>
    <property type="match status" value="1"/>
</dbReference>
<feature type="chain" id="PRO_5025340001" evidence="4">
    <location>
        <begin position="25"/>
        <end position="608"/>
    </location>
</feature>
<feature type="region of interest" description="Disordered" evidence="2">
    <location>
        <begin position="409"/>
        <end position="430"/>
    </location>
</feature>
<dbReference type="PANTHER" id="PTHR47966">
    <property type="entry name" value="BETA-SITE APP-CLEAVING ENZYME, ISOFORM A-RELATED"/>
    <property type="match status" value="1"/>
</dbReference>
<feature type="region of interest" description="Disordered" evidence="2">
    <location>
        <begin position="562"/>
        <end position="608"/>
    </location>
</feature>
<keyword evidence="4" id="KW-0732">Signal</keyword>
<sequence>MAAVGRLGFLVGILVLFFAFGLNAQNVTNLGKPISIPPSQFWDGRDGPWSTFRIEVGTPPQQIRVLPASSQSSTWLVLPEACDQPDAENNCDANRGRTYKRNTSSTWEEYGQYELNTFLEERVNLTGRGGLYGYEKLSLGWTGDNLPSLEHQLVAGIIDEAFYLGSLALNPRPMNFTDYNNPIPSLMESLKNMSTPIPSTSWSYTAGSHNLAPKVFGSLILGGYDSTRFEPNDVVFPFGADISLDLQVSIQSVTATLTDKPLLSTGIISYISTLVPEIWLPEDTCKLFEEAFGLVWDNQTELYLLDDDLHKSLLQKNPTVTFKISPEVSGPAVTIDMPYWNFYQTATSDYIGNSSGLYFPLKRAANDTQYVLGRTFLQSAYISADYDRGSFNLSQALYPSSATAANVIPILPPRNETNSPGGGSNGNKSSKSGLPIGAIIGIALGAVVLIAILATIIFIMRRRKKNAKKPEAHELEDTDAKNNQRHEVTGDGLKYEVGEGLRHEVGGDSHHKIELSAGGEQQKPVEADSGSLAVYEMPAEEIKLHEMPADKVKLAEMEGEGHLVENSPALSTVSPERRGTDTSELEQVVDHDQAPLTQPVVWGQRYRR</sequence>
<feature type="signal peptide" evidence="4">
    <location>
        <begin position="1"/>
        <end position="24"/>
    </location>
</feature>
<dbReference type="InterPro" id="IPR001461">
    <property type="entry name" value="Aspartic_peptidase_A1"/>
</dbReference>
<keyword evidence="3" id="KW-1133">Transmembrane helix</keyword>